<dbReference type="EMBL" id="MN739943">
    <property type="protein sequence ID" value="QHT78993.1"/>
    <property type="molecule type" value="Genomic_DNA"/>
</dbReference>
<evidence type="ECO:0000313" key="1">
    <source>
        <dbReference type="EMBL" id="QHT78993.1"/>
    </source>
</evidence>
<sequence length="178" mass="19149">MDYSSYLKVKAQAANNYKSNWKARDASEVTMRKRDIAAASIATIHRGPDDHCKTCTFPITSSTNTPNNGFSTDYTRDYTQTLQKAGAANCADSNWGTTGGVYIKSTAEQNTILTQISLNPVKSSGGGISKNTDLTTFGSNFGALSCYHADPGVNFHQIYDPNPSNPNPTLPRVSLPSA</sequence>
<dbReference type="AlphaFoldDB" id="A0A6C0HG40"/>
<protein>
    <submittedName>
        <fullName evidence="1">Uncharacterized protein</fullName>
    </submittedName>
</protein>
<reference evidence="1" key="1">
    <citation type="journal article" date="2020" name="Nature">
        <title>Giant virus diversity and host interactions through global metagenomics.</title>
        <authorList>
            <person name="Schulz F."/>
            <person name="Roux S."/>
            <person name="Paez-Espino D."/>
            <person name="Jungbluth S."/>
            <person name="Walsh D.A."/>
            <person name="Denef V.J."/>
            <person name="McMahon K.D."/>
            <person name="Konstantinidis K.T."/>
            <person name="Eloe-Fadrosh E.A."/>
            <person name="Kyrpides N.C."/>
            <person name="Woyke T."/>
        </authorList>
    </citation>
    <scope>NUCLEOTIDE SEQUENCE</scope>
    <source>
        <strain evidence="1">GVMAG-M-3300023179-97</strain>
    </source>
</reference>
<name>A0A6C0HG40_9ZZZZ</name>
<proteinExistence type="predicted"/>
<organism evidence="1">
    <name type="scientific">viral metagenome</name>
    <dbReference type="NCBI Taxonomy" id="1070528"/>
    <lineage>
        <taxon>unclassified sequences</taxon>
        <taxon>metagenomes</taxon>
        <taxon>organismal metagenomes</taxon>
    </lineage>
</organism>
<accession>A0A6C0HG40</accession>